<dbReference type="RefSeq" id="WP_397670384.1">
    <property type="nucleotide sequence ID" value="NZ_JBIRGH010000001.1"/>
</dbReference>
<feature type="region of interest" description="Disordered" evidence="1">
    <location>
        <begin position="109"/>
        <end position="151"/>
    </location>
</feature>
<reference evidence="3 4" key="1">
    <citation type="submission" date="2024-10" db="EMBL/GenBank/DDBJ databases">
        <title>The Natural Products Discovery Center: Release of the First 8490 Sequenced Strains for Exploring Actinobacteria Biosynthetic Diversity.</title>
        <authorList>
            <person name="Kalkreuter E."/>
            <person name="Kautsar S.A."/>
            <person name="Yang D."/>
            <person name="Bader C.D."/>
            <person name="Teijaro C.N."/>
            <person name="Fluegel L."/>
            <person name="Davis C.M."/>
            <person name="Simpson J.R."/>
            <person name="Lauterbach L."/>
            <person name="Steele A.D."/>
            <person name="Gui C."/>
            <person name="Meng S."/>
            <person name="Li G."/>
            <person name="Viehrig K."/>
            <person name="Ye F."/>
            <person name="Su P."/>
            <person name="Kiefer A.F."/>
            <person name="Nichols A."/>
            <person name="Cepeda A.J."/>
            <person name="Yan W."/>
            <person name="Fan B."/>
            <person name="Jiang Y."/>
            <person name="Adhikari A."/>
            <person name="Zheng C.-J."/>
            <person name="Schuster L."/>
            <person name="Cowan T.M."/>
            <person name="Smanski M.J."/>
            <person name="Chevrette M.G."/>
            <person name="De Carvalho L.P.S."/>
            <person name="Shen B."/>
        </authorList>
    </citation>
    <scope>NUCLEOTIDE SEQUENCE [LARGE SCALE GENOMIC DNA]</scope>
    <source>
        <strain evidence="3 4">NPDC018013</strain>
    </source>
</reference>
<feature type="compositionally biased region" description="Low complexity" evidence="1">
    <location>
        <begin position="109"/>
        <end position="118"/>
    </location>
</feature>
<feature type="compositionally biased region" description="Low complexity" evidence="1">
    <location>
        <begin position="132"/>
        <end position="149"/>
    </location>
</feature>
<evidence type="ECO:0000313" key="3">
    <source>
        <dbReference type="EMBL" id="MFH8582781.1"/>
    </source>
</evidence>
<proteinExistence type="predicted"/>
<evidence type="ECO:0000256" key="1">
    <source>
        <dbReference type="SAM" id="MobiDB-lite"/>
    </source>
</evidence>
<evidence type="ECO:0008006" key="5">
    <source>
        <dbReference type="Google" id="ProtNLM"/>
    </source>
</evidence>
<evidence type="ECO:0000256" key="2">
    <source>
        <dbReference type="SAM" id="Phobius"/>
    </source>
</evidence>
<keyword evidence="2" id="KW-1133">Transmembrane helix</keyword>
<gene>
    <name evidence="3" type="ORF">ACH4GP_00075</name>
</gene>
<organism evidence="3 4">
    <name type="scientific">Streptomyces celluloflavus</name>
    <dbReference type="NCBI Taxonomy" id="58344"/>
    <lineage>
        <taxon>Bacteria</taxon>
        <taxon>Bacillati</taxon>
        <taxon>Actinomycetota</taxon>
        <taxon>Actinomycetes</taxon>
        <taxon>Kitasatosporales</taxon>
        <taxon>Streptomycetaceae</taxon>
        <taxon>Streptomyces</taxon>
    </lineage>
</organism>
<protein>
    <recommendedName>
        <fullName evidence="5">Serine/arginine repetitive matrix protein 2</fullName>
    </recommendedName>
</protein>
<comment type="caution">
    <text evidence="3">The sequence shown here is derived from an EMBL/GenBank/DDBJ whole genome shotgun (WGS) entry which is preliminary data.</text>
</comment>
<feature type="compositionally biased region" description="Pro residues" evidence="1">
    <location>
        <begin position="19"/>
        <end position="33"/>
    </location>
</feature>
<name>A0ABW7R419_9ACTN</name>
<keyword evidence="2" id="KW-0812">Transmembrane</keyword>
<keyword evidence="4" id="KW-1185">Reference proteome</keyword>
<sequence>MTGGGAHWNDETQSWQAGPPRPAAPPPRPPFAPGPAGGGWTDGPPPADTGSPSGSAGPPPAARPTTPRPTTPRRTAALAAGGVVAVLAAGFGGWLLWGHGGDAPVTARPPVAVAPVTPSGDGTSPAVGGRTGSAAPSSPGGSADPSATGVPDGYQLVHDGKGFTTAVPTGWRRSVRKDGVFYTAPDDHGLVQIFEVTEPAITPRQALAQASASLSGSPGYAQVSLGPLGYPAPDAYQLVYAYDSDRLGRRVQVADCAFTAADGRQFALLVLGPATDWPQQVETQRIALTSFAPTG</sequence>
<accession>A0ABW7R419</accession>
<feature type="transmembrane region" description="Helical" evidence="2">
    <location>
        <begin position="76"/>
        <end position="97"/>
    </location>
</feature>
<dbReference type="EMBL" id="JBIRGH010000001">
    <property type="protein sequence ID" value="MFH8582781.1"/>
    <property type="molecule type" value="Genomic_DNA"/>
</dbReference>
<keyword evidence="2" id="KW-0472">Membrane</keyword>
<dbReference type="Proteomes" id="UP001610990">
    <property type="component" value="Unassembled WGS sequence"/>
</dbReference>
<evidence type="ECO:0000313" key="4">
    <source>
        <dbReference type="Proteomes" id="UP001610990"/>
    </source>
</evidence>
<feature type="compositionally biased region" description="Pro residues" evidence="1">
    <location>
        <begin position="57"/>
        <end position="70"/>
    </location>
</feature>
<feature type="region of interest" description="Disordered" evidence="1">
    <location>
        <begin position="1"/>
        <end position="73"/>
    </location>
</feature>